<keyword evidence="2" id="KW-1185">Reference proteome</keyword>
<sequence length="343" mass="38449">MRSSYFHCEAITLVFSSHVLHLRRVGPTLRLPRNEQADHRLHPLMGWAMHVHDTKWGPHQRLLAAGRKALLQLHNDKQGDYTAKLALESAIRRNFARRHHRWILQDFAGAEARNSEDPLTGFCDSLCVVEIPSAIPADLLKSFEEMSLIVNPTQASMAAPADEGDHHARSAAAPTLSTERLSNSIRLPLLLSQYRQRRGPFHVGATKLRMNLTAAVKYLAALDIWNFAVFGLLTKGTAGVVVAAWAVPSTENRPTEVHILERSCCAFNLATPLGAFHYATFLSWLQLVHGKNLLEAFDDGKRQAFLERLEKGHESIQWAMRPQLWEPDSEAPDDSDGSDDSYD</sequence>
<reference evidence="1" key="2">
    <citation type="journal article" date="2022" name="New Phytol.">
        <title>Evolutionary transition to the ectomycorrhizal habit in the genomes of a hyperdiverse lineage of mushroom-forming fungi.</title>
        <authorList>
            <person name="Looney B."/>
            <person name="Miyauchi S."/>
            <person name="Morin E."/>
            <person name="Drula E."/>
            <person name="Courty P.E."/>
            <person name="Kohler A."/>
            <person name="Kuo A."/>
            <person name="LaButti K."/>
            <person name="Pangilinan J."/>
            <person name="Lipzen A."/>
            <person name="Riley R."/>
            <person name="Andreopoulos W."/>
            <person name="He G."/>
            <person name="Johnson J."/>
            <person name="Nolan M."/>
            <person name="Tritt A."/>
            <person name="Barry K.W."/>
            <person name="Grigoriev I.V."/>
            <person name="Nagy L.G."/>
            <person name="Hibbett D."/>
            <person name="Henrissat B."/>
            <person name="Matheny P.B."/>
            <person name="Labbe J."/>
            <person name="Martin F.M."/>
        </authorList>
    </citation>
    <scope>NUCLEOTIDE SEQUENCE</scope>
    <source>
        <strain evidence="1">FP105234-sp</strain>
    </source>
</reference>
<dbReference type="Proteomes" id="UP000814033">
    <property type="component" value="Unassembled WGS sequence"/>
</dbReference>
<dbReference type="EMBL" id="MU276366">
    <property type="protein sequence ID" value="KAI0039041.1"/>
    <property type="molecule type" value="Genomic_DNA"/>
</dbReference>
<evidence type="ECO:0000313" key="2">
    <source>
        <dbReference type="Proteomes" id="UP000814033"/>
    </source>
</evidence>
<evidence type="ECO:0000313" key="1">
    <source>
        <dbReference type="EMBL" id="KAI0039041.1"/>
    </source>
</evidence>
<accession>A0ACB8R4J2</accession>
<organism evidence="1 2">
    <name type="scientific">Auriscalpium vulgare</name>
    <dbReference type="NCBI Taxonomy" id="40419"/>
    <lineage>
        <taxon>Eukaryota</taxon>
        <taxon>Fungi</taxon>
        <taxon>Dikarya</taxon>
        <taxon>Basidiomycota</taxon>
        <taxon>Agaricomycotina</taxon>
        <taxon>Agaricomycetes</taxon>
        <taxon>Russulales</taxon>
        <taxon>Auriscalpiaceae</taxon>
        <taxon>Auriscalpium</taxon>
    </lineage>
</organism>
<protein>
    <submittedName>
        <fullName evidence="1">Uncharacterized protein</fullName>
    </submittedName>
</protein>
<proteinExistence type="predicted"/>
<gene>
    <name evidence="1" type="ORF">FA95DRAFT_1104006</name>
</gene>
<reference evidence="1" key="1">
    <citation type="submission" date="2021-02" db="EMBL/GenBank/DDBJ databases">
        <authorList>
            <consortium name="DOE Joint Genome Institute"/>
            <person name="Ahrendt S."/>
            <person name="Looney B.P."/>
            <person name="Miyauchi S."/>
            <person name="Morin E."/>
            <person name="Drula E."/>
            <person name="Courty P.E."/>
            <person name="Chicoki N."/>
            <person name="Fauchery L."/>
            <person name="Kohler A."/>
            <person name="Kuo A."/>
            <person name="Labutti K."/>
            <person name="Pangilinan J."/>
            <person name="Lipzen A."/>
            <person name="Riley R."/>
            <person name="Andreopoulos W."/>
            <person name="He G."/>
            <person name="Johnson J."/>
            <person name="Barry K.W."/>
            <person name="Grigoriev I.V."/>
            <person name="Nagy L."/>
            <person name="Hibbett D."/>
            <person name="Henrissat B."/>
            <person name="Matheny P.B."/>
            <person name="Labbe J."/>
            <person name="Martin F."/>
        </authorList>
    </citation>
    <scope>NUCLEOTIDE SEQUENCE</scope>
    <source>
        <strain evidence="1">FP105234-sp</strain>
    </source>
</reference>
<comment type="caution">
    <text evidence="1">The sequence shown here is derived from an EMBL/GenBank/DDBJ whole genome shotgun (WGS) entry which is preliminary data.</text>
</comment>
<name>A0ACB8R4J2_9AGAM</name>